<evidence type="ECO:0000313" key="1">
    <source>
        <dbReference type="EMBL" id="JAD18717.1"/>
    </source>
</evidence>
<dbReference type="EMBL" id="GBRH01279178">
    <property type="protein sequence ID" value="JAD18717.1"/>
    <property type="molecule type" value="Transcribed_RNA"/>
</dbReference>
<proteinExistence type="predicted"/>
<organism evidence="1">
    <name type="scientific">Arundo donax</name>
    <name type="common">Giant reed</name>
    <name type="synonym">Donax arundinaceus</name>
    <dbReference type="NCBI Taxonomy" id="35708"/>
    <lineage>
        <taxon>Eukaryota</taxon>
        <taxon>Viridiplantae</taxon>
        <taxon>Streptophyta</taxon>
        <taxon>Embryophyta</taxon>
        <taxon>Tracheophyta</taxon>
        <taxon>Spermatophyta</taxon>
        <taxon>Magnoliopsida</taxon>
        <taxon>Liliopsida</taxon>
        <taxon>Poales</taxon>
        <taxon>Poaceae</taxon>
        <taxon>PACMAD clade</taxon>
        <taxon>Arundinoideae</taxon>
        <taxon>Arundineae</taxon>
        <taxon>Arundo</taxon>
    </lineage>
</organism>
<protein>
    <submittedName>
        <fullName evidence="1">Uncharacterized protein</fullName>
    </submittedName>
</protein>
<reference evidence="1" key="1">
    <citation type="submission" date="2014-09" db="EMBL/GenBank/DDBJ databases">
        <authorList>
            <person name="Magalhaes I.L.F."/>
            <person name="Oliveira U."/>
            <person name="Santos F.R."/>
            <person name="Vidigal T.H.D.A."/>
            <person name="Brescovit A.D."/>
            <person name="Santos A.J."/>
        </authorList>
    </citation>
    <scope>NUCLEOTIDE SEQUENCE</scope>
    <source>
        <tissue evidence="1">Shoot tissue taken approximately 20 cm above the soil surface</tissue>
    </source>
</reference>
<sequence>MNVIMCFQNNLIFFLSMNVMFSEWI</sequence>
<reference evidence="1" key="2">
    <citation type="journal article" date="2015" name="Data Brief">
        <title>Shoot transcriptome of the giant reed, Arundo donax.</title>
        <authorList>
            <person name="Barrero R.A."/>
            <person name="Guerrero F.D."/>
            <person name="Moolhuijzen P."/>
            <person name="Goolsby J.A."/>
            <person name="Tidwell J."/>
            <person name="Bellgard S.E."/>
            <person name="Bellgard M.I."/>
        </authorList>
    </citation>
    <scope>NUCLEOTIDE SEQUENCE</scope>
    <source>
        <tissue evidence="1">Shoot tissue taken approximately 20 cm above the soil surface</tissue>
    </source>
</reference>
<accession>A0A0A8Y492</accession>
<name>A0A0A8Y492_ARUDO</name>
<dbReference type="AlphaFoldDB" id="A0A0A8Y492"/>